<dbReference type="AlphaFoldDB" id="A0A8J7MS39"/>
<evidence type="ECO:0000256" key="2">
    <source>
        <dbReference type="SAM" id="SignalP"/>
    </source>
</evidence>
<dbReference type="RefSeq" id="WP_202660327.1">
    <property type="nucleotide sequence ID" value="NZ_JAESVP010000004.1"/>
</dbReference>
<proteinExistence type="predicted"/>
<keyword evidence="5" id="KW-1185">Reference proteome</keyword>
<reference evidence="4" key="1">
    <citation type="submission" date="2021-01" db="EMBL/GenBank/DDBJ databases">
        <title>Genome seq and assembly of Tabrizicola sp. KVB23.</title>
        <authorList>
            <person name="Chhetri G."/>
        </authorList>
    </citation>
    <scope>NUCLEOTIDE SEQUENCE</scope>
    <source>
        <strain evidence="4">KVB23</strain>
    </source>
</reference>
<feature type="region of interest" description="Disordered" evidence="1">
    <location>
        <begin position="694"/>
        <end position="722"/>
    </location>
</feature>
<evidence type="ECO:0000256" key="1">
    <source>
        <dbReference type="SAM" id="MobiDB-lite"/>
    </source>
</evidence>
<comment type="caution">
    <text evidence="4">The sequence shown here is derived from an EMBL/GenBank/DDBJ whole genome shotgun (WGS) entry which is preliminary data.</text>
</comment>
<gene>
    <name evidence="4" type="ORF">JI744_10235</name>
</gene>
<name>A0A8J7MS39_9RHOB</name>
<evidence type="ECO:0000259" key="3">
    <source>
        <dbReference type="PROSITE" id="PS50206"/>
    </source>
</evidence>
<dbReference type="InterPro" id="IPR001763">
    <property type="entry name" value="Rhodanese-like_dom"/>
</dbReference>
<evidence type="ECO:0000313" key="5">
    <source>
        <dbReference type="Proteomes" id="UP000619033"/>
    </source>
</evidence>
<dbReference type="InterPro" id="IPR025644">
    <property type="entry name" value="DUF4344"/>
</dbReference>
<dbReference type="EMBL" id="JAESVP010000004">
    <property type="protein sequence ID" value="MBL4928481.1"/>
    <property type="molecule type" value="Genomic_DNA"/>
</dbReference>
<dbReference type="Proteomes" id="UP000619033">
    <property type="component" value="Unassembled WGS sequence"/>
</dbReference>
<dbReference type="Pfam" id="PF00581">
    <property type="entry name" value="Rhodanese"/>
    <property type="match status" value="1"/>
</dbReference>
<dbReference type="InterPro" id="IPR036873">
    <property type="entry name" value="Rhodanese-like_dom_sf"/>
</dbReference>
<dbReference type="Gene3D" id="3.40.250.10">
    <property type="entry name" value="Rhodanese-like domain"/>
    <property type="match status" value="1"/>
</dbReference>
<feature type="signal peptide" evidence="2">
    <location>
        <begin position="1"/>
        <end position="27"/>
    </location>
</feature>
<feature type="domain" description="Rhodanese" evidence="3">
    <location>
        <begin position="802"/>
        <end position="863"/>
    </location>
</feature>
<dbReference type="Pfam" id="PF14247">
    <property type="entry name" value="DUF4344"/>
    <property type="match status" value="2"/>
</dbReference>
<protein>
    <recommendedName>
        <fullName evidence="3">Rhodanese domain-containing protein</fullName>
    </recommendedName>
</protein>
<keyword evidence="2" id="KW-0732">Signal</keyword>
<evidence type="ECO:0000313" key="4">
    <source>
        <dbReference type="EMBL" id="MBL4928481.1"/>
    </source>
</evidence>
<accession>A0A8J7MS39</accession>
<dbReference type="SUPFAM" id="SSF52821">
    <property type="entry name" value="Rhodanese/Cell cycle control phosphatase"/>
    <property type="match status" value="1"/>
</dbReference>
<organism evidence="4 5">
    <name type="scientific">Fuscibacter oryzae</name>
    <dbReference type="NCBI Taxonomy" id="2803939"/>
    <lineage>
        <taxon>Bacteria</taxon>
        <taxon>Pseudomonadati</taxon>
        <taxon>Pseudomonadota</taxon>
        <taxon>Alphaproteobacteria</taxon>
        <taxon>Rhodobacterales</taxon>
        <taxon>Paracoccaceae</taxon>
        <taxon>Fuscibacter</taxon>
    </lineage>
</organism>
<feature type="chain" id="PRO_5035169065" description="Rhodanese domain-containing protein" evidence="2">
    <location>
        <begin position="28"/>
        <end position="865"/>
    </location>
</feature>
<sequence length="865" mass="90174">MRPFSFAALFPLILLALAAAPPQPAGAQTSPLGPLEDAARSQMLQGWESGVDGTWFMMRNTAQDEAEQTLTIPAGPPPEGGRRTLVQVSVASKEASASVGLMVRSGQAGALCLMEITAQAAANLFCVEGGKTRTIANLPNAARMDGSDTIEMVDVPGAARFYLNGQQVGDVEGSPALGDEIGIMAYDRGTFGLSGFSIANVESAPAPQPEAGQGGGSAPTLAQVMGPLADAIQAATAPEGWQVYLKNDWLVYENAAKAGGSMMVTMPAGPPGAEGRLTKLAVGILPAEGWRIEDMPKSAVGLVIDNPKANASCVGEITGARDGLVLCFGPDGASHEMGRLPGAAHGDGSDTLTLYEVPGLAEFALNGQVIAQVANDPSQGADVGILAWERGLFHVGAFAIGPAQSQGGGSTGGPAGQVGGGGQGSASLPLPMFGNDTVRLVSVYLGLTNGIFMHEFGHALIGELQLPSTGPEEDAVDIFAALRVVEPTMYPSGEKEIDQIGAGVATYAALQWYYSGKLGEQSGSVTPWMDEHTADLKRFRNVFCVLYGGNPALFQGMAQEVGFDDRTLGRCGDEFTKQNRAWRTILAPHTRVGQWSPEGMLPADAPGQPIDVVFEPSRFPVGQFITERFSDALRGFAEELAKTYALPRPMKVIYRDCDQLNAWYSNDEASITMCYDLLQDLAVMISDIEDGPAAGGTVPASSGGGTGGGAAPAPAKPLSNELQDLGVPPTSLLFPAPYRGPTPSSHTKAEVVTTEGLAQLLNQGGRVLLIDTSGASNTLPQALAVPDAGRDGSVTDSFQQVLSSWLQEQTGGNGQVPIVFFGAGMQDRSSYNGALRVGQLGWHVYWYRGGIEAWVANGLPLAPAQ</sequence>
<dbReference type="PROSITE" id="PS50206">
    <property type="entry name" value="RHODANESE_3"/>
    <property type="match status" value="1"/>
</dbReference>